<dbReference type="SUPFAM" id="SSF51735">
    <property type="entry name" value="NAD(P)-binding Rossmann-fold domains"/>
    <property type="match status" value="1"/>
</dbReference>
<dbReference type="CDD" id="cd05324">
    <property type="entry name" value="carb_red_PTCR-like_SDR_c"/>
    <property type="match status" value="1"/>
</dbReference>
<comment type="caution">
    <text evidence="5">The sequence shown here is derived from an EMBL/GenBank/DDBJ whole genome shotgun (WGS) entry which is preliminary data.</text>
</comment>
<dbReference type="InterPro" id="IPR045313">
    <property type="entry name" value="CBR1-like"/>
</dbReference>
<reference evidence="5" key="1">
    <citation type="submission" date="2022-12" db="EMBL/GenBank/DDBJ databases">
        <title>Gycomyces niveus sp.nov.,a novel actinomycete isolated from soil in Shouguan.</title>
        <authorList>
            <person name="Yang X."/>
        </authorList>
    </citation>
    <scope>NUCLEOTIDE SEQUENCE</scope>
    <source>
        <strain evidence="5">NEAU-A15</strain>
    </source>
</reference>
<name>A0A9X3P6X8_9ACTN</name>
<dbReference type="Proteomes" id="UP001146067">
    <property type="component" value="Unassembled WGS sequence"/>
</dbReference>
<dbReference type="EMBL" id="JAPZVP010000004">
    <property type="protein sequence ID" value="MDA1359377.1"/>
    <property type="molecule type" value="Genomic_DNA"/>
</dbReference>
<sequence length="257" mass="27068">MNENQTPAKTARNSVSLITGANKGIGFHIARALGAEGHTVLIGARSQERGEQAAAALREEGLDARFLYLDVTDEAVVAAAAKRVEDEFGRLDVLVNNAGIALADGDWNTSELTVATARKVFETNVIGVVSVTNAFLPLIRKSDAGRIVNVSSEVGSLGFMTGDHEFAAMQGGAYGASKSALNMLTVSWSKELAPTGIKINAMTPGYTATDLNGNQGWRKPEDAAKAAVKLALLPADGPNGGFFQEGNEYFATEVVPW</sequence>
<proteinExistence type="inferred from homology"/>
<evidence type="ECO:0000313" key="6">
    <source>
        <dbReference type="Proteomes" id="UP001146067"/>
    </source>
</evidence>
<dbReference type="InterPro" id="IPR002347">
    <property type="entry name" value="SDR_fam"/>
</dbReference>
<dbReference type="PRINTS" id="PR00081">
    <property type="entry name" value="GDHRDH"/>
</dbReference>
<dbReference type="AlphaFoldDB" id="A0A9X3P6X8"/>
<dbReference type="RefSeq" id="WP_270109210.1">
    <property type="nucleotide sequence ID" value="NZ_JAPZVP010000004.1"/>
</dbReference>
<evidence type="ECO:0000256" key="1">
    <source>
        <dbReference type="ARBA" id="ARBA00006484"/>
    </source>
</evidence>
<keyword evidence="2" id="KW-0521">NADP</keyword>
<keyword evidence="6" id="KW-1185">Reference proteome</keyword>
<dbReference type="PANTHER" id="PTHR43490:SF99">
    <property type="entry name" value="SHORT-CHAIN DEHYDROGENASE_REDUCTASE"/>
    <property type="match status" value="1"/>
</dbReference>
<dbReference type="Gene3D" id="3.40.50.720">
    <property type="entry name" value="NAD(P)-binding Rossmann-like Domain"/>
    <property type="match status" value="1"/>
</dbReference>
<protein>
    <submittedName>
        <fullName evidence="5">SDR family oxidoreductase</fullName>
    </submittedName>
</protein>
<dbReference type="PANTHER" id="PTHR43490">
    <property type="entry name" value="(+)-NEOMENTHOL DEHYDROGENASE"/>
    <property type="match status" value="1"/>
</dbReference>
<organism evidence="5 6">
    <name type="scientific">Glycomyces luteolus</name>
    <dbReference type="NCBI Taxonomy" id="2670330"/>
    <lineage>
        <taxon>Bacteria</taxon>
        <taxon>Bacillati</taxon>
        <taxon>Actinomycetota</taxon>
        <taxon>Actinomycetes</taxon>
        <taxon>Glycomycetales</taxon>
        <taxon>Glycomycetaceae</taxon>
        <taxon>Glycomyces</taxon>
    </lineage>
</organism>
<dbReference type="GO" id="GO:0016616">
    <property type="term" value="F:oxidoreductase activity, acting on the CH-OH group of donors, NAD or NADP as acceptor"/>
    <property type="evidence" value="ECO:0007669"/>
    <property type="project" value="InterPro"/>
</dbReference>
<keyword evidence="3" id="KW-0560">Oxidoreductase</keyword>
<dbReference type="PRINTS" id="PR00080">
    <property type="entry name" value="SDRFAMILY"/>
</dbReference>
<dbReference type="InterPro" id="IPR036291">
    <property type="entry name" value="NAD(P)-bd_dom_sf"/>
</dbReference>
<accession>A0A9X3P6X8</accession>
<evidence type="ECO:0000313" key="5">
    <source>
        <dbReference type="EMBL" id="MDA1359377.1"/>
    </source>
</evidence>
<evidence type="ECO:0000256" key="2">
    <source>
        <dbReference type="ARBA" id="ARBA00022857"/>
    </source>
</evidence>
<evidence type="ECO:0000256" key="3">
    <source>
        <dbReference type="ARBA" id="ARBA00023002"/>
    </source>
</evidence>
<dbReference type="Pfam" id="PF00106">
    <property type="entry name" value="adh_short"/>
    <property type="match status" value="1"/>
</dbReference>
<gene>
    <name evidence="5" type="ORF">O1R50_07085</name>
</gene>
<evidence type="ECO:0000256" key="4">
    <source>
        <dbReference type="RuleBase" id="RU000363"/>
    </source>
</evidence>
<comment type="similarity">
    <text evidence="1 4">Belongs to the short-chain dehydrogenases/reductases (SDR) family.</text>
</comment>